<evidence type="ECO:0000259" key="5">
    <source>
        <dbReference type="Pfam" id="PF12849"/>
    </source>
</evidence>
<dbReference type="SUPFAM" id="SSF53850">
    <property type="entry name" value="Periplasmic binding protein-like II"/>
    <property type="match status" value="1"/>
</dbReference>
<dbReference type="NCBIfam" id="TIGR00975">
    <property type="entry name" value="3a0107s03"/>
    <property type="match status" value="1"/>
</dbReference>
<name>A0ABU5TTY7_9CYAN</name>
<organism evidence="6 7">
    <name type="scientific">Limnoraphis robusta CCNP1315</name>
    <dbReference type="NCBI Taxonomy" id="3110306"/>
    <lineage>
        <taxon>Bacteria</taxon>
        <taxon>Bacillati</taxon>
        <taxon>Cyanobacteriota</taxon>
        <taxon>Cyanophyceae</taxon>
        <taxon>Oscillatoriophycideae</taxon>
        <taxon>Oscillatoriales</taxon>
        <taxon>Sirenicapillariaceae</taxon>
        <taxon>Limnoraphis</taxon>
    </lineage>
</organism>
<dbReference type="InterPro" id="IPR050962">
    <property type="entry name" value="Phosphate-bind_PstS"/>
</dbReference>
<evidence type="ECO:0000256" key="3">
    <source>
        <dbReference type="ARBA" id="ARBA00022592"/>
    </source>
</evidence>
<keyword evidence="2 4" id="KW-0813">Transport</keyword>
<feature type="domain" description="PBP" evidence="5">
    <location>
        <begin position="74"/>
        <end position="337"/>
    </location>
</feature>
<reference evidence="6 7" key="1">
    <citation type="submission" date="2023-12" db="EMBL/GenBank/DDBJ databases">
        <title>Baltic Sea Cyanobacteria.</title>
        <authorList>
            <person name="Delbaje E."/>
            <person name="Fewer D.P."/>
            <person name="Shishido T.K."/>
        </authorList>
    </citation>
    <scope>NUCLEOTIDE SEQUENCE [LARGE SCALE GENOMIC DNA]</scope>
    <source>
        <strain evidence="6 7">CCNP 1315</strain>
    </source>
</reference>
<dbReference type="EMBL" id="JAYGHT010000009">
    <property type="protein sequence ID" value="MEA5518354.1"/>
    <property type="molecule type" value="Genomic_DNA"/>
</dbReference>
<gene>
    <name evidence="6" type="primary">pstS</name>
    <name evidence="6" type="ORF">VB854_05270</name>
</gene>
<evidence type="ECO:0000256" key="2">
    <source>
        <dbReference type="ARBA" id="ARBA00022448"/>
    </source>
</evidence>
<dbReference type="PIRSF" id="PIRSF002756">
    <property type="entry name" value="PstS"/>
    <property type="match status" value="1"/>
</dbReference>
<dbReference type="RefSeq" id="WP_323220660.1">
    <property type="nucleotide sequence ID" value="NZ_JAYGHT010000009.1"/>
</dbReference>
<evidence type="ECO:0000313" key="6">
    <source>
        <dbReference type="EMBL" id="MEA5518354.1"/>
    </source>
</evidence>
<proteinExistence type="inferred from homology"/>
<comment type="similarity">
    <text evidence="1 4">Belongs to the PstS family.</text>
</comment>
<dbReference type="InterPro" id="IPR005673">
    <property type="entry name" value="ABC_phos-bd_PstS"/>
</dbReference>
<evidence type="ECO:0000256" key="1">
    <source>
        <dbReference type="ARBA" id="ARBA00008725"/>
    </source>
</evidence>
<dbReference type="Pfam" id="PF12849">
    <property type="entry name" value="PBP_like_2"/>
    <property type="match status" value="1"/>
</dbReference>
<dbReference type="PANTHER" id="PTHR42996:SF1">
    <property type="entry name" value="PHOSPHATE-BINDING PROTEIN PSTS"/>
    <property type="match status" value="1"/>
</dbReference>
<keyword evidence="7" id="KW-1185">Reference proteome</keyword>
<accession>A0ABU5TTY7</accession>
<keyword evidence="3 4" id="KW-0592">Phosphate transport</keyword>
<protein>
    <recommendedName>
        <fullName evidence="4">Phosphate-binding protein</fullName>
    </recommendedName>
</protein>
<evidence type="ECO:0000313" key="7">
    <source>
        <dbReference type="Proteomes" id="UP001301728"/>
    </source>
</evidence>
<dbReference type="Gene3D" id="3.40.190.10">
    <property type="entry name" value="Periplasmic binding protein-like II"/>
    <property type="match status" value="2"/>
</dbReference>
<dbReference type="Proteomes" id="UP001301728">
    <property type="component" value="Unassembled WGS sequence"/>
</dbReference>
<comment type="caution">
    <text evidence="6">The sequence shown here is derived from an EMBL/GenBank/DDBJ whole genome shotgun (WGS) entry which is preliminary data.</text>
</comment>
<dbReference type="CDD" id="cd13565">
    <property type="entry name" value="PBP2_PstS"/>
    <property type="match status" value="1"/>
</dbReference>
<sequence length="392" mass="42421">MVTPRGNVQDVGRSHAKAEKHPIPLLFRLNLINLSSRITQVLAVASVLVLASCGGNDSTNGSGNDRLVLNQRVNLVGAGASFPAPLYQRWFQELSRKTPNLQIDYQSVGSGAGIERFTQGLVQFSASDVAMTDEEIARVQRGVFLLPMTAGSIVLAYNLPGVENLRLSRKTYADIFLGKIRNWNDPAIAKDNPGVQLPNQPLTVVFRSDGSGTTGVFTRHMSAISQEWKNKIGQGVSVQWPVGVGGARNDGVAAQVRQSPGAIGFLEYGFARSAGLPAATLENKSGNFVEATGSSATRALESVPLPDDLRAFIDDPEGDESYPIVTYSWLLVYRESPDPVIAKSIEAMVEYGLNQGQEISPELGYIQLPQNVRERVAEVADKISPDFQIKVK</sequence>
<evidence type="ECO:0000256" key="4">
    <source>
        <dbReference type="PIRNR" id="PIRNR002756"/>
    </source>
</evidence>
<dbReference type="InterPro" id="IPR024370">
    <property type="entry name" value="PBP_domain"/>
</dbReference>
<dbReference type="PANTHER" id="PTHR42996">
    <property type="entry name" value="PHOSPHATE-BINDING PROTEIN PSTS"/>
    <property type="match status" value="1"/>
</dbReference>